<comment type="similarity">
    <text evidence="2 9">Belongs to the sulfotransferase 2 family.</text>
</comment>
<dbReference type="EMBL" id="JAJSOF020000005">
    <property type="protein sequence ID" value="KAJ4447123.1"/>
    <property type="molecule type" value="Genomic_DNA"/>
</dbReference>
<comment type="subcellular location">
    <subcellularLocation>
        <location evidence="1 9">Golgi apparatus membrane</location>
        <topology evidence="1 9">Single-pass type II membrane protein</topology>
    </subcellularLocation>
</comment>
<dbReference type="InterPro" id="IPR005331">
    <property type="entry name" value="Sulfotransferase"/>
</dbReference>
<keyword evidence="9" id="KW-0735">Signal-anchor</keyword>
<organism evidence="10 11">
    <name type="scientific">Periplaneta americana</name>
    <name type="common">American cockroach</name>
    <name type="synonym">Blatta americana</name>
    <dbReference type="NCBI Taxonomy" id="6978"/>
    <lineage>
        <taxon>Eukaryota</taxon>
        <taxon>Metazoa</taxon>
        <taxon>Ecdysozoa</taxon>
        <taxon>Arthropoda</taxon>
        <taxon>Hexapoda</taxon>
        <taxon>Insecta</taxon>
        <taxon>Pterygota</taxon>
        <taxon>Neoptera</taxon>
        <taxon>Polyneoptera</taxon>
        <taxon>Dictyoptera</taxon>
        <taxon>Blattodea</taxon>
        <taxon>Blattoidea</taxon>
        <taxon>Blattidae</taxon>
        <taxon>Blattinae</taxon>
        <taxon>Periplaneta</taxon>
    </lineage>
</organism>
<dbReference type="PANTHER" id="PTHR12137">
    <property type="entry name" value="CARBOHYDRATE SULFOTRANSFERASE"/>
    <property type="match status" value="1"/>
</dbReference>
<keyword evidence="11" id="KW-1185">Reference proteome</keyword>
<evidence type="ECO:0000313" key="11">
    <source>
        <dbReference type="Proteomes" id="UP001148838"/>
    </source>
</evidence>
<dbReference type="EC" id="2.8.2.-" evidence="9"/>
<evidence type="ECO:0000313" key="10">
    <source>
        <dbReference type="EMBL" id="KAJ4447123.1"/>
    </source>
</evidence>
<dbReference type="PANTHER" id="PTHR12137:SF30">
    <property type="entry name" value="CARBOHYDRATE SULFOTRANSFERASE"/>
    <property type="match status" value="1"/>
</dbReference>
<keyword evidence="5" id="KW-1133">Transmembrane helix</keyword>
<keyword evidence="8 9" id="KW-0325">Glycoprotein</keyword>
<protein>
    <recommendedName>
        <fullName evidence="9">Carbohydrate sulfotransferase</fullName>
        <ecNumber evidence="9">2.8.2.-</ecNumber>
    </recommendedName>
</protein>
<dbReference type="InterPro" id="IPR018011">
    <property type="entry name" value="Carb_sulfotrans_8-10"/>
</dbReference>
<comment type="caution">
    <text evidence="10">The sequence shown here is derived from an EMBL/GenBank/DDBJ whole genome shotgun (WGS) entry which is preliminary data.</text>
</comment>
<name>A0ABQ8TMQ1_PERAM</name>
<evidence type="ECO:0000256" key="6">
    <source>
        <dbReference type="ARBA" id="ARBA00023034"/>
    </source>
</evidence>
<accession>A0ABQ8TMQ1</accession>
<evidence type="ECO:0000256" key="9">
    <source>
        <dbReference type="RuleBase" id="RU364020"/>
    </source>
</evidence>
<evidence type="ECO:0000256" key="4">
    <source>
        <dbReference type="ARBA" id="ARBA00022692"/>
    </source>
</evidence>
<evidence type="ECO:0000256" key="8">
    <source>
        <dbReference type="ARBA" id="ARBA00023180"/>
    </source>
</evidence>
<feature type="non-terminal residue" evidence="10">
    <location>
        <position position="1"/>
    </location>
</feature>
<evidence type="ECO:0000256" key="1">
    <source>
        <dbReference type="ARBA" id="ARBA00004323"/>
    </source>
</evidence>
<evidence type="ECO:0000256" key="3">
    <source>
        <dbReference type="ARBA" id="ARBA00022679"/>
    </source>
</evidence>
<gene>
    <name evidence="10" type="ORF">ANN_09123</name>
</gene>
<dbReference type="Proteomes" id="UP001148838">
    <property type="component" value="Unassembled WGS sequence"/>
</dbReference>
<sequence>REAEAENSRRLQRIQQVCHRYNLGLYKHSAEPPKMKHPPTPQYSVFYIDREHKLTWCPIYKAASSTWMYNMCLLAGYTEEFMEGKHKQISELARDAFPELDRTEAEEAFHNTLKLLVVRHPFERLLSAYRDKLENTNIGFEQGTAHFYRKYGRRIVAKYRPGGNKTRTQALLKPGQYLWDPDLPEPAGIEPTFKEFVKYLIDVDVVFYSDDHWIPYYLYCTPLSTQL</sequence>
<keyword evidence="3 9" id="KW-0808">Transferase</keyword>
<reference evidence="10 11" key="1">
    <citation type="journal article" date="2022" name="Allergy">
        <title>Genome assembly and annotation of Periplaneta americana reveal a comprehensive cockroach allergen profile.</title>
        <authorList>
            <person name="Wang L."/>
            <person name="Xiong Q."/>
            <person name="Saelim N."/>
            <person name="Wang L."/>
            <person name="Nong W."/>
            <person name="Wan A.T."/>
            <person name="Shi M."/>
            <person name="Liu X."/>
            <person name="Cao Q."/>
            <person name="Hui J.H.L."/>
            <person name="Sookrung N."/>
            <person name="Leung T.F."/>
            <person name="Tungtrongchitr A."/>
            <person name="Tsui S.K.W."/>
        </authorList>
    </citation>
    <scope>NUCLEOTIDE SEQUENCE [LARGE SCALE GENOMIC DNA]</scope>
    <source>
        <strain evidence="10">PWHHKU_190912</strain>
    </source>
</reference>
<keyword evidence="7" id="KW-0472">Membrane</keyword>
<keyword evidence="6 9" id="KW-0333">Golgi apparatus</keyword>
<proteinExistence type="inferred from homology"/>
<keyword evidence="9" id="KW-0119">Carbohydrate metabolism</keyword>
<dbReference type="Pfam" id="PF03567">
    <property type="entry name" value="Sulfotransfer_2"/>
    <property type="match status" value="1"/>
</dbReference>
<evidence type="ECO:0000256" key="5">
    <source>
        <dbReference type="ARBA" id="ARBA00022989"/>
    </source>
</evidence>
<evidence type="ECO:0000256" key="2">
    <source>
        <dbReference type="ARBA" id="ARBA00006339"/>
    </source>
</evidence>
<keyword evidence="4" id="KW-0812">Transmembrane</keyword>
<evidence type="ECO:0000256" key="7">
    <source>
        <dbReference type="ARBA" id="ARBA00023136"/>
    </source>
</evidence>